<evidence type="ECO:0000256" key="4">
    <source>
        <dbReference type="ARBA" id="ARBA00022695"/>
    </source>
</evidence>
<keyword evidence="6" id="KW-0239">DNA-directed DNA polymerase</keyword>
<reference evidence="11 12" key="1">
    <citation type="submission" date="2016-03" db="EMBL/GenBank/DDBJ databases">
        <title>Cyphomyrmex costatus WGS genome.</title>
        <authorList>
            <person name="Nygaard S."/>
            <person name="Hu H."/>
            <person name="Boomsma J."/>
            <person name="Zhang G."/>
        </authorList>
    </citation>
    <scope>NUCLEOTIDE SEQUENCE [LARGE SCALE GENOMIC DNA]</scope>
    <source>
        <strain evidence="11">MS0001</strain>
        <tissue evidence="11">Whole body</tissue>
    </source>
</reference>
<dbReference type="GO" id="GO:0042575">
    <property type="term" value="C:DNA polymerase complex"/>
    <property type="evidence" value="ECO:0007669"/>
    <property type="project" value="UniProtKB-ARBA"/>
</dbReference>
<name>A0A151IA28_9HYME</name>
<evidence type="ECO:0000256" key="6">
    <source>
        <dbReference type="ARBA" id="ARBA00022932"/>
    </source>
</evidence>
<evidence type="ECO:0000313" key="12">
    <source>
        <dbReference type="Proteomes" id="UP000078542"/>
    </source>
</evidence>
<evidence type="ECO:0000259" key="10">
    <source>
        <dbReference type="Pfam" id="PF03175"/>
    </source>
</evidence>
<dbReference type="AlphaFoldDB" id="A0A151IA28"/>
<dbReference type="InterPro" id="IPR004868">
    <property type="entry name" value="DNA-dir_DNA_pol_B_mt/vir"/>
</dbReference>
<evidence type="ECO:0000256" key="1">
    <source>
        <dbReference type="ARBA" id="ARBA00005755"/>
    </source>
</evidence>
<evidence type="ECO:0000256" key="7">
    <source>
        <dbReference type="ARBA" id="ARBA00023125"/>
    </source>
</evidence>
<dbReference type="InterPro" id="IPR012337">
    <property type="entry name" value="RNaseH-like_sf"/>
</dbReference>
<keyword evidence="7" id="KW-0238">DNA-binding</keyword>
<dbReference type="InterPro" id="IPR044925">
    <property type="entry name" value="His-Me_finger_sf"/>
</dbReference>
<proteinExistence type="inferred from homology"/>
<dbReference type="GO" id="GO:0000166">
    <property type="term" value="F:nucleotide binding"/>
    <property type="evidence" value="ECO:0007669"/>
    <property type="project" value="InterPro"/>
</dbReference>
<evidence type="ECO:0000256" key="9">
    <source>
        <dbReference type="SAM" id="MobiDB-lite"/>
    </source>
</evidence>
<keyword evidence="5" id="KW-0235">DNA replication</keyword>
<accession>A0A151IA28</accession>
<evidence type="ECO:0000256" key="2">
    <source>
        <dbReference type="ARBA" id="ARBA00012417"/>
    </source>
</evidence>
<keyword evidence="4" id="KW-0548">Nucleotidyltransferase</keyword>
<comment type="similarity">
    <text evidence="1">Belongs to the DNA polymerase type-B family.</text>
</comment>
<dbReference type="PANTHER" id="PTHR31511">
    <property type="entry name" value="PROTEIN CBG23764"/>
    <property type="match status" value="1"/>
</dbReference>
<feature type="domain" description="DNA-directed DNA polymerase family B mitochondria/virus" evidence="10">
    <location>
        <begin position="401"/>
        <end position="889"/>
    </location>
</feature>
<dbReference type="Gene3D" id="3.30.420.10">
    <property type="entry name" value="Ribonuclease H-like superfamily/Ribonuclease H"/>
    <property type="match status" value="1"/>
</dbReference>
<evidence type="ECO:0000256" key="8">
    <source>
        <dbReference type="ARBA" id="ARBA00049244"/>
    </source>
</evidence>
<dbReference type="EMBL" id="KQ978242">
    <property type="protein sequence ID" value="KYM96035.1"/>
    <property type="molecule type" value="Genomic_DNA"/>
</dbReference>
<gene>
    <name evidence="11" type="ORF">ALC62_13313</name>
</gene>
<evidence type="ECO:0000313" key="11">
    <source>
        <dbReference type="EMBL" id="KYM96035.1"/>
    </source>
</evidence>
<dbReference type="GO" id="GO:0006260">
    <property type="term" value="P:DNA replication"/>
    <property type="evidence" value="ECO:0007669"/>
    <property type="project" value="UniProtKB-KW"/>
</dbReference>
<dbReference type="InterPro" id="IPR043502">
    <property type="entry name" value="DNA/RNA_pol_sf"/>
</dbReference>
<dbReference type="Pfam" id="PF03175">
    <property type="entry name" value="DNA_pol_B_2"/>
    <property type="match status" value="1"/>
</dbReference>
<feature type="region of interest" description="Disordered" evidence="9">
    <location>
        <begin position="955"/>
        <end position="1021"/>
    </location>
</feature>
<feature type="compositionally biased region" description="Basic and acidic residues" evidence="9">
    <location>
        <begin position="960"/>
        <end position="981"/>
    </location>
</feature>
<dbReference type="GO" id="GO:0003887">
    <property type="term" value="F:DNA-directed DNA polymerase activity"/>
    <property type="evidence" value="ECO:0007669"/>
    <property type="project" value="UniProtKB-KW"/>
</dbReference>
<feature type="compositionally biased region" description="Basic and acidic residues" evidence="9">
    <location>
        <begin position="987"/>
        <end position="1002"/>
    </location>
</feature>
<dbReference type="Proteomes" id="UP000078542">
    <property type="component" value="Unassembled WGS sequence"/>
</dbReference>
<keyword evidence="3" id="KW-0808">Transferase</keyword>
<organism evidence="11 12">
    <name type="scientific">Cyphomyrmex costatus</name>
    <dbReference type="NCBI Taxonomy" id="456900"/>
    <lineage>
        <taxon>Eukaryota</taxon>
        <taxon>Metazoa</taxon>
        <taxon>Ecdysozoa</taxon>
        <taxon>Arthropoda</taxon>
        <taxon>Hexapoda</taxon>
        <taxon>Insecta</taxon>
        <taxon>Pterygota</taxon>
        <taxon>Neoptera</taxon>
        <taxon>Endopterygota</taxon>
        <taxon>Hymenoptera</taxon>
        <taxon>Apocrita</taxon>
        <taxon>Aculeata</taxon>
        <taxon>Formicoidea</taxon>
        <taxon>Formicidae</taxon>
        <taxon>Myrmicinae</taxon>
        <taxon>Cyphomyrmex</taxon>
    </lineage>
</organism>
<dbReference type="SUPFAM" id="SSF56672">
    <property type="entry name" value="DNA/RNA polymerases"/>
    <property type="match status" value="1"/>
</dbReference>
<evidence type="ECO:0000256" key="3">
    <source>
        <dbReference type="ARBA" id="ARBA00022679"/>
    </source>
</evidence>
<feature type="compositionally biased region" description="Basic and acidic residues" evidence="9">
    <location>
        <begin position="1012"/>
        <end position="1021"/>
    </location>
</feature>
<protein>
    <recommendedName>
        <fullName evidence="2">DNA-directed DNA polymerase</fullName>
        <ecNumber evidence="2">2.7.7.7</ecNumber>
    </recommendedName>
</protein>
<dbReference type="PANTHER" id="PTHR31511:SF12">
    <property type="entry name" value="RHO TERMINATION FACTOR N-TERMINAL DOMAIN-CONTAINING PROTEIN"/>
    <property type="match status" value="1"/>
</dbReference>
<dbReference type="InterPro" id="IPR036397">
    <property type="entry name" value="RNaseH_sf"/>
</dbReference>
<dbReference type="GO" id="GO:0003677">
    <property type="term" value="F:DNA binding"/>
    <property type="evidence" value="ECO:0007669"/>
    <property type="project" value="UniProtKB-KW"/>
</dbReference>
<dbReference type="SUPFAM" id="SSF54060">
    <property type="entry name" value="His-Me finger endonucleases"/>
    <property type="match status" value="1"/>
</dbReference>
<evidence type="ECO:0000256" key="5">
    <source>
        <dbReference type="ARBA" id="ARBA00022705"/>
    </source>
</evidence>
<dbReference type="SUPFAM" id="SSF53098">
    <property type="entry name" value="Ribonuclease H-like"/>
    <property type="match status" value="1"/>
</dbReference>
<comment type="catalytic activity">
    <reaction evidence="8">
        <text>DNA(n) + a 2'-deoxyribonucleoside 5'-triphosphate = DNA(n+1) + diphosphate</text>
        <dbReference type="Rhea" id="RHEA:22508"/>
        <dbReference type="Rhea" id="RHEA-COMP:17339"/>
        <dbReference type="Rhea" id="RHEA-COMP:17340"/>
        <dbReference type="ChEBI" id="CHEBI:33019"/>
        <dbReference type="ChEBI" id="CHEBI:61560"/>
        <dbReference type="ChEBI" id="CHEBI:173112"/>
        <dbReference type="EC" id="2.7.7.7"/>
    </reaction>
</comment>
<keyword evidence="12" id="KW-1185">Reference proteome</keyword>
<dbReference type="EC" id="2.7.7.7" evidence="2"/>
<dbReference type="STRING" id="456900.A0A151IA28"/>
<sequence length="1021" mass="118745">MENHERAERELLEQCGRYLGGVFAWMRRCDECVESLEELCRTKRPRLAVGHRQSAVARIARLTGARTQLERRFVHVGGGGGDRDRSLAWREIDAAFERRVLTGAVINFEHIEPRQFLEDAGSVVLERVRGAIERHGSVKVYTAFNGEFIAGDKRTVMSINSKNCELYPASNVGEWEKHVNLLYVQDGNTEHFVWIKHLSRLVSTQINKYVRKKYFCDRQKLEIHSEDCGKLNKCAIRLPSEEKKWLEFHNYGMKERAPFVVYADLECVLQKTEDAASTSTSSYAYQQHEVFSIGYYVRCSYDDTLSAYRFRRDNDCISWFARQLEDLAHRAKAIISANQLMDFTRDDWQKFNSATHCHICERPFAPGDERARDHCHLTGRYRGPAHKGCNVNYKDSLYIPVVFHNLSGYDAHFVIKEIATKFKGQVDLLPLTKEKYISFTKYVKDTSDEDSRNCVKLRFIDSYKFLSSSLDKLASYLEKDKLKIVRSEFSSLSDEDFNLLTRKGVFPYEYVDCVEKLNDTRLPPRESFHSSLTGDTVSESDYAHAANVWKRFSVRTLGEYSDLYLKTDVLLLTDVFENFRESCVASYGLDPAHYYILPGFTWDAMLKHTRVKFELLTDIDMVMFIERGIRGGLSQCSGRYAKANNKYMESYNSSEPSSYLMYYDVNNLYGWAMCQPLLYADFQWVKDAANFDANAIAPDSPTGYILEVDLEYLQHLHDAHADLPFCPMGDKPPGKRENKLLATLYYKQRYVIHYRNLRQCIHHGLRVTKIHRVLRFAQSAWLRDYIELNTQFRTRAKNDFEKNLYKLMNNAVFGKTMENVRDRVDVKLVTTWDGRYGAEALIAKPNFHSRSVFAENLIAVELRKLEVKFDKPIYVGMCILDISKVCLYEFHHEYMVPMFKEKCKIMYTDTDSLIYRVECDDVYAAMKRDITRFDTSDYPTDNACGISLANKKMPGLISGEGRKQRRDNDRVRWTQSEDVRVARGRKERHEEGKGCKEQHRSANDNVRQLHPMLERRDGNDA</sequence>